<comment type="caution">
    <text evidence="4">The sequence shown here is derived from an EMBL/GenBank/DDBJ whole genome shotgun (WGS) entry which is preliminary data.</text>
</comment>
<evidence type="ECO:0000256" key="1">
    <source>
        <dbReference type="PROSITE-ProRule" id="PRU00047"/>
    </source>
</evidence>
<feature type="non-terminal residue" evidence="4">
    <location>
        <position position="1"/>
    </location>
</feature>
<feature type="domain" description="CCHC-type" evidence="3">
    <location>
        <begin position="146"/>
        <end position="159"/>
    </location>
</feature>
<protein>
    <recommendedName>
        <fullName evidence="3">CCHC-type domain-containing protein</fullName>
    </recommendedName>
</protein>
<dbReference type="GO" id="GO:0008270">
    <property type="term" value="F:zinc ion binding"/>
    <property type="evidence" value="ECO:0007669"/>
    <property type="project" value="UniProtKB-KW"/>
</dbReference>
<dbReference type="PANTHER" id="PTHR31286:SF167">
    <property type="entry name" value="OS09G0268800 PROTEIN"/>
    <property type="match status" value="1"/>
</dbReference>
<keyword evidence="5" id="KW-1185">Reference proteome</keyword>
<keyword evidence="1" id="KW-0479">Metal-binding</keyword>
<dbReference type="InterPro" id="IPR025836">
    <property type="entry name" value="Zn_knuckle_CX2CX4HX4C"/>
</dbReference>
<dbReference type="Pfam" id="PF14392">
    <property type="entry name" value="zf-CCHC_4"/>
    <property type="match status" value="1"/>
</dbReference>
<evidence type="ECO:0000259" key="3">
    <source>
        <dbReference type="PROSITE" id="PS50158"/>
    </source>
</evidence>
<dbReference type="PROSITE" id="PS50158">
    <property type="entry name" value="ZF_CCHC"/>
    <property type="match status" value="1"/>
</dbReference>
<accession>A0A7J6EU56</accession>
<dbReference type="Proteomes" id="UP000583929">
    <property type="component" value="Unassembled WGS sequence"/>
</dbReference>
<dbReference type="PANTHER" id="PTHR31286">
    <property type="entry name" value="GLYCINE-RICH CELL WALL STRUCTURAL PROTEIN 1.8-LIKE"/>
    <property type="match status" value="1"/>
</dbReference>
<feature type="compositionally biased region" description="Basic and acidic residues" evidence="2">
    <location>
        <begin position="512"/>
        <end position="525"/>
    </location>
</feature>
<dbReference type="AlphaFoldDB" id="A0A7J6EU56"/>
<evidence type="ECO:0000313" key="5">
    <source>
        <dbReference type="Proteomes" id="UP000583929"/>
    </source>
</evidence>
<proteinExistence type="predicted"/>
<gene>
    <name evidence="4" type="ORF">G4B88_000627</name>
</gene>
<evidence type="ECO:0000313" key="4">
    <source>
        <dbReference type="EMBL" id="KAF4361229.1"/>
    </source>
</evidence>
<dbReference type="EMBL" id="JAATIQ010000333">
    <property type="protein sequence ID" value="KAF4361229.1"/>
    <property type="molecule type" value="Genomic_DNA"/>
</dbReference>
<name>A0A7J6EU56_CANSA</name>
<feature type="region of interest" description="Disordered" evidence="2">
    <location>
        <begin position="512"/>
        <end position="540"/>
    </location>
</feature>
<sequence length="557" mass="60751">MEVVNTLCPLNKGKSFSCIEAYVTLSPSTSSLKALSTLCLYGKVVAPMVVDADAISEFVTNRWQKKIYNLPHEYFSVAKGMLLGATIGKVCKVDLEEDKPVAWKLFLRVQVDIDIGNPLVSGCFFDLASGVKKWLQFKYEKIGIFCYFCGRLGHQRRGCSLSTPVTVANLDDIPFPMYGPWMSTASRYHDVFSSEVMKPLAVVASEAPTTTIDCAGPSANHRAGGARLEMLGSRREMIKTGRGFLEWVDMNLKIGERSPDNLPRIEPLTLEKMVSNPLGNSSSNKEVVPLKSVPPFAEKDLSFVQGYGPYKRMGKKVSRKVDKNSFSGPFLVGRDCVAPRFGSSLGSKGTVASSGSAARGLTGLCHEKILNNGMESPFDEEGPTMPSSMQPVGDKTPKAHFLLGQGGNERTCSQNGLDQKEVDGHELILVGSGLGNGLTNEDSHLNSAKESLALDLYEIKSLGGDIGVLTTSETNERTTPFKKRKFEGSASLCTRPHKTIRTHPDVVRDFPWDSEEKDRESKVIYDDPSEEASDSVSCNEGIMKNPLNGSFVVEDSG</sequence>
<evidence type="ECO:0000256" key="2">
    <source>
        <dbReference type="SAM" id="MobiDB-lite"/>
    </source>
</evidence>
<dbReference type="InterPro" id="IPR001878">
    <property type="entry name" value="Znf_CCHC"/>
</dbReference>
<keyword evidence="1" id="KW-0862">Zinc</keyword>
<organism evidence="4 5">
    <name type="scientific">Cannabis sativa</name>
    <name type="common">Hemp</name>
    <name type="synonym">Marijuana</name>
    <dbReference type="NCBI Taxonomy" id="3483"/>
    <lineage>
        <taxon>Eukaryota</taxon>
        <taxon>Viridiplantae</taxon>
        <taxon>Streptophyta</taxon>
        <taxon>Embryophyta</taxon>
        <taxon>Tracheophyta</taxon>
        <taxon>Spermatophyta</taxon>
        <taxon>Magnoliopsida</taxon>
        <taxon>eudicotyledons</taxon>
        <taxon>Gunneridae</taxon>
        <taxon>Pentapetalae</taxon>
        <taxon>rosids</taxon>
        <taxon>fabids</taxon>
        <taxon>Rosales</taxon>
        <taxon>Cannabaceae</taxon>
        <taxon>Cannabis</taxon>
    </lineage>
</organism>
<reference evidence="4 5" key="1">
    <citation type="journal article" date="2020" name="bioRxiv">
        <title>Sequence and annotation of 42 cannabis genomes reveals extensive copy number variation in cannabinoid synthesis and pathogen resistance genes.</title>
        <authorList>
            <person name="Mckernan K.J."/>
            <person name="Helbert Y."/>
            <person name="Kane L.T."/>
            <person name="Ebling H."/>
            <person name="Zhang L."/>
            <person name="Liu B."/>
            <person name="Eaton Z."/>
            <person name="Mclaughlin S."/>
            <person name="Kingan S."/>
            <person name="Baybayan P."/>
            <person name="Concepcion G."/>
            <person name="Jordan M."/>
            <person name="Riva A."/>
            <person name="Barbazuk W."/>
            <person name="Harkins T."/>
        </authorList>
    </citation>
    <scope>NUCLEOTIDE SEQUENCE [LARGE SCALE GENOMIC DNA]</scope>
    <source>
        <strain evidence="5">cv. Jamaican Lion 4</strain>
        <tissue evidence="4">Leaf</tissue>
    </source>
</reference>
<keyword evidence="1" id="KW-0863">Zinc-finger</keyword>
<dbReference type="GO" id="GO:0003676">
    <property type="term" value="F:nucleic acid binding"/>
    <property type="evidence" value="ECO:0007669"/>
    <property type="project" value="InterPro"/>
</dbReference>
<dbReference type="InterPro" id="IPR040256">
    <property type="entry name" value="At4g02000-like"/>
</dbReference>